<organism evidence="2 3">
    <name type="scientific">Arthrobacter globiformis</name>
    <dbReference type="NCBI Taxonomy" id="1665"/>
    <lineage>
        <taxon>Bacteria</taxon>
        <taxon>Bacillati</taxon>
        <taxon>Actinomycetota</taxon>
        <taxon>Actinomycetes</taxon>
        <taxon>Micrococcales</taxon>
        <taxon>Micrococcaceae</taxon>
        <taxon>Arthrobacter</taxon>
    </lineage>
</organism>
<evidence type="ECO:0000313" key="2">
    <source>
        <dbReference type="EMBL" id="RAM38657.1"/>
    </source>
</evidence>
<name>A0A328HJ82_ARTGO</name>
<keyword evidence="1" id="KW-0812">Transmembrane</keyword>
<dbReference type="RefSeq" id="WP_111902575.1">
    <property type="nucleotide sequence ID" value="NZ_QLNP01000042.1"/>
</dbReference>
<comment type="caution">
    <text evidence="2">The sequence shown here is derived from an EMBL/GenBank/DDBJ whole genome shotgun (WGS) entry which is preliminary data.</text>
</comment>
<evidence type="ECO:0000313" key="3">
    <source>
        <dbReference type="Proteomes" id="UP000249166"/>
    </source>
</evidence>
<feature type="transmembrane region" description="Helical" evidence="1">
    <location>
        <begin position="224"/>
        <end position="242"/>
    </location>
</feature>
<proteinExistence type="predicted"/>
<dbReference type="EMBL" id="QLNP01000042">
    <property type="protein sequence ID" value="RAM38657.1"/>
    <property type="molecule type" value="Genomic_DNA"/>
</dbReference>
<accession>A0A328HJ82</accession>
<dbReference type="Proteomes" id="UP000249166">
    <property type="component" value="Unassembled WGS sequence"/>
</dbReference>
<keyword evidence="1" id="KW-0472">Membrane</keyword>
<dbReference type="OrthoDB" id="3444343at2"/>
<reference evidence="2 3" key="1">
    <citation type="submission" date="2018-04" db="EMBL/GenBank/DDBJ databases">
        <title>Bacteria isolated from cave deposits of Manipur.</title>
        <authorList>
            <person name="Sahoo D."/>
            <person name="Sarangthem I."/>
            <person name="Nandeibam J."/>
        </authorList>
    </citation>
    <scope>NUCLEOTIDE SEQUENCE [LARGE SCALE GENOMIC DNA]</scope>
    <source>
        <strain evidence="3">mrc11</strain>
    </source>
</reference>
<gene>
    <name evidence="2" type="ORF">DBZ45_03470</name>
</gene>
<evidence type="ECO:0000256" key="1">
    <source>
        <dbReference type="SAM" id="Phobius"/>
    </source>
</evidence>
<evidence type="ECO:0008006" key="4">
    <source>
        <dbReference type="Google" id="ProtNLM"/>
    </source>
</evidence>
<dbReference type="AlphaFoldDB" id="A0A328HJ82"/>
<sequence>MSTTASLGTPRLSLEAGTEGSVHLTLRNDSDVVEEYALRVVGPAESWAEILPDRVSLYPGQDTTAAITFHPPRSASVPAGDFIFGIQVLPTEHPEDAVLPEGVVEVLPFLETTGELMPLMSRGKRGARHHVALDNWGNVPVTVELAGSDPGDLLEFELQPPELTIEPGTVQFTAVRVRPAEKIWSGTPATLIFSVTATPEDGPPLRLDGSHVQDPALPWRTIKAVLFLLLLAAALTVAWHFSVESVRVSDPSKPGAPQGTALSVLPYGTQ</sequence>
<protein>
    <recommendedName>
        <fullName evidence="4">Hydrolytic protein</fullName>
    </recommendedName>
</protein>
<keyword evidence="1" id="KW-1133">Transmembrane helix</keyword>